<dbReference type="PANTHER" id="PTHR31503:SF20">
    <property type="entry name" value="CA(2+)_H(+) EXCHANGER, PUTATIVE (EUROFUNG)-RELATED"/>
    <property type="match status" value="1"/>
</dbReference>
<feature type="transmembrane region" description="Helical" evidence="9">
    <location>
        <begin position="261"/>
        <end position="280"/>
    </location>
</feature>
<gene>
    <name evidence="11" type="ORF">QBC37DRAFT_419890</name>
</gene>
<feature type="transmembrane region" description="Helical" evidence="9">
    <location>
        <begin position="517"/>
        <end position="537"/>
    </location>
</feature>
<evidence type="ECO:0000256" key="1">
    <source>
        <dbReference type="ARBA" id="ARBA00004127"/>
    </source>
</evidence>
<feature type="region of interest" description="Disordered" evidence="8">
    <location>
        <begin position="341"/>
        <end position="378"/>
    </location>
</feature>
<feature type="transmembrane region" description="Helical" evidence="9">
    <location>
        <begin position="463"/>
        <end position="481"/>
    </location>
</feature>
<comment type="similarity">
    <text evidence="2">Belongs to the Ca(2+):cation antiporter (CaCA) (TC 2.A.19) family.</text>
</comment>
<proteinExistence type="inferred from homology"/>
<evidence type="ECO:0000313" key="12">
    <source>
        <dbReference type="Proteomes" id="UP001301769"/>
    </source>
</evidence>
<accession>A0AAN6YEE0</accession>
<evidence type="ECO:0000256" key="3">
    <source>
        <dbReference type="ARBA" id="ARBA00022448"/>
    </source>
</evidence>
<feature type="transmembrane region" description="Helical" evidence="9">
    <location>
        <begin position="99"/>
        <end position="120"/>
    </location>
</feature>
<feature type="transmembrane region" description="Helical" evidence="9">
    <location>
        <begin position="191"/>
        <end position="210"/>
    </location>
</feature>
<evidence type="ECO:0000256" key="8">
    <source>
        <dbReference type="SAM" id="MobiDB-lite"/>
    </source>
</evidence>
<dbReference type="Proteomes" id="UP001301769">
    <property type="component" value="Unassembled WGS sequence"/>
</dbReference>
<reference evidence="11" key="1">
    <citation type="journal article" date="2023" name="Mol. Phylogenet. Evol.">
        <title>Genome-scale phylogeny and comparative genomics of the fungal order Sordariales.</title>
        <authorList>
            <person name="Hensen N."/>
            <person name="Bonometti L."/>
            <person name="Westerberg I."/>
            <person name="Brannstrom I.O."/>
            <person name="Guillou S."/>
            <person name="Cros-Aarteil S."/>
            <person name="Calhoun S."/>
            <person name="Haridas S."/>
            <person name="Kuo A."/>
            <person name="Mondo S."/>
            <person name="Pangilinan J."/>
            <person name="Riley R."/>
            <person name="LaButti K."/>
            <person name="Andreopoulos B."/>
            <person name="Lipzen A."/>
            <person name="Chen C."/>
            <person name="Yan M."/>
            <person name="Daum C."/>
            <person name="Ng V."/>
            <person name="Clum A."/>
            <person name="Steindorff A."/>
            <person name="Ohm R.A."/>
            <person name="Martin F."/>
            <person name="Silar P."/>
            <person name="Natvig D.O."/>
            <person name="Lalanne C."/>
            <person name="Gautier V."/>
            <person name="Ament-Velasquez S.L."/>
            <person name="Kruys A."/>
            <person name="Hutchinson M.I."/>
            <person name="Powell A.J."/>
            <person name="Barry K."/>
            <person name="Miller A.N."/>
            <person name="Grigoriev I.V."/>
            <person name="Debuchy R."/>
            <person name="Gladieux P."/>
            <person name="Hiltunen Thoren M."/>
            <person name="Johannesson H."/>
        </authorList>
    </citation>
    <scope>NUCLEOTIDE SEQUENCE</scope>
    <source>
        <strain evidence="11">PSN293</strain>
    </source>
</reference>
<feature type="transmembrane region" description="Helical" evidence="9">
    <location>
        <begin position="487"/>
        <end position="510"/>
    </location>
</feature>
<feature type="transmembrane region" description="Helical" evidence="9">
    <location>
        <begin position="387"/>
        <end position="407"/>
    </location>
</feature>
<evidence type="ECO:0000256" key="9">
    <source>
        <dbReference type="SAM" id="Phobius"/>
    </source>
</evidence>
<dbReference type="Pfam" id="PF01699">
    <property type="entry name" value="Na_Ca_ex"/>
    <property type="match status" value="2"/>
</dbReference>
<dbReference type="GO" id="GO:0006874">
    <property type="term" value="P:intracellular calcium ion homeostasis"/>
    <property type="evidence" value="ECO:0007669"/>
    <property type="project" value="TreeGrafter"/>
</dbReference>
<reference evidence="11" key="2">
    <citation type="submission" date="2023-05" db="EMBL/GenBank/DDBJ databases">
        <authorList>
            <consortium name="Lawrence Berkeley National Laboratory"/>
            <person name="Steindorff A."/>
            <person name="Hensen N."/>
            <person name="Bonometti L."/>
            <person name="Westerberg I."/>
            <person name="Brannstrom I.O."/>
            <person name="Guillou S."/>
            <person name="Cros-Aarteil S."/>
            <person name="Calhoun S."/>
            <person name="Haridas S."/>
            <person name="Kuo A."/>
            <person name="Mondo S."/>
            <person name="Pangilinan J."/>
            <person name="Riley R."/>
            <person name="Labutti K."/>
            <person name="Andreopoulos B."/>
            <person name="Lipzen A."/>
            <person name="Chen C."/>
            <person name="Yanf M."/>
            <person name="Daum C."/>
            <person name="Ng V."/>
            <person name="Clum A."/>
            <person name="Ohm R."/>
            <person name="Martin F."/>
            <person name="Silar P."/>
            <person name="Natvig D."/>
            <person name="Lalanne C."/>
            <person name="Gautier V."/>
            <person name="Ament-Velasquez S.L."/>
            <person name="Kruys A."/>
            <person name="Hutchinson M.I."/>
            <person name="Powell A.J."/>
            <person name="Barry K."/>
            <person name="Miller A.N."/>
            <person name="Grigoriev I.V."/>
            <person name="Debuchy R."/>
            <person name="Gladieux P."/>
            <person name="Thoren M.H."/>
            <person name="Johannesson H."/>
        </authorList>
    </citation>
    <scope>NUCLEOTIDE SEQUENCE</scope>
    <source>
        <strain evidence="11">PSN293</strain>
    </source>
</reference>
<evidence type="ECO:0000256" key="4">
    <source>
        <dbReference type="ARBA" id="ARBA00022692"/>
    </source>
</evidence>
<evidence type="ECO:0000256" key="6">
    <source>
        <dbReference type="ARBA" id="ARBA00023065"/>
    </source>
</evidence>
<dbReference type="Gene3D" id="1.20.1420.30">
    <property type="entry name" value="NCX, central ion-binding region"/>
    <property type="match status" value="1"/>
</dbReference>
<keyword evidence="7 9" id="KW-0472">Membrane</keyword>
<comment type="caution">
    <text evidence="11">The sequence shown here is derived from an EMBL/GenBank/DDBJ whole genome shotgun (WGS) entry which is preliminary data.</text>
</comment>
<dbReference type="GO" id="GO:0015369">
    <property type="term" value="F:calcium:proton antiporter activity"/>
    <property type="evidence" value="ECO:0007669"/>
    <property type="project" value="TreeGrafter"/>
</dbReference>
<keyword evidence="3" id="KW-0813">Transport</keyword>
<feature type="domain" description="Sodium/calcium exchanger membrane region" evidence="10">
    <location>
        <begin position="165"/>
        <end position="278"/>
    </location>
</feature>
<keyword evidence="6" id="KW-0406">Ion transport</keyword>
<dbReference type="InterPro" id="IPR004713">
    <property type="entry name" value="CaH_exchang"/>
</dbReference>
<evidence type="ECO:0000259" key="10">
    <source>
        <dbReference type="Pfam" id="PF01699"/>
    </source>
</evidence>
<keyword evidence="12" id="KW-1185">Reference proteome</keyword>
<feature type="domain" description="Sodium/calcium exchanger membrane region" evidence="10">
    <location>
        <begin position="392"/>
        <end position="530"/>
    </location>
</feature>
<dbReference type="EMBL" id="MU858084">
    <property type="protein sequence ID" value="KAK4215057.1"/>
    <property type="molecule type" value="Genomic_DNA"/>
</dbReference>
<evidence type="ECO:0000256" key="2">
    <source>
        <dbReference type="ARBA" id="ARBA00008170"/>
    </source>
</evidence>
<comment type="subcellular location">
    <subcellularLocation>
        <location evidence="1">Endomembrane system</location>
        <topology evidence="1">Multi-pass membrane protein</topology>
    </subcellularLocation>
</comment>
<dbReference type="InterPro" id="IPR044880">
    <property type="entry name" value="NCX_ion-bd_dom_sf"/>
</dbReference>
<evidence type="ECO:0000256" key="7">
    <source>
        <dbReference type="ARBA" id="ARBA00023136"/>
    </source>
</evidence>
<dbReference type="InterPro" id="IPR004837">
    <property type="entry name" value="NaCa_Exmemb"/>
</dbReference>
<evidence type="ECO:0000313" key="11">
    <source>
        <dbReference type="EMBL" id="KAK4215057.1"/>
    </source>
</evidence>
<keyword evidence="4 9" id="KW-0812">Transmembrane</keyword>
<protein>
    <submittedName>
        <fullName evidence="11">Vacuolar calcium ion transporter</fullName>
    </submittedName>
</protein>
<evidence type="ECO:0000256" key="5">
    <source>
        <dbReference type="ARBA" id="ARBA00022989"/>
    </source>
</evidence>
<feature type="transmembrane region" description="Helical" evidence="9">
    <location>
        <begin position="222"/>
        <end position="241"/>
    </location>
</feature>
<dbReference type="AlphaFoldDB" id="A0AAN6YEE0"/>
<feature type="transmembrane region" description="Helical" evidence="9">
    <location>
        <begin position="427"/>
        <end position="451"/>
    </location>
</feature>
<sequence length="542" mass="59906">MPVDLKMVPDTESPPLPESRRTAHRVFLIRQKRDRFNPFRHIPWDYTEENLVADPEADGGTRGSHAGREYKNHTLWKWEFRFPKPARPFTIMNQIKRTLFTSWINVLLVCVPIGLGLHSLDQRSPATFALNYLAEIPLWFMCDYALEEIEKYLGPLASDLLDIFTTNTVQVISSLLLLFETNRVDLLQTSLVGGILSNILVLLGLSLLIGGLPNHEQRFNRLGAQGASTLLSIAATSILIPTAVKLLGQTTDANLVKQSRGVAVVLLFVYIAYTFCQMVTHRNEYYHAPPPHEMSIAQGLAATLPMATATGSAITAPNVTVTPATAPECVPPPLNSPNDPFQAPVWASRSSRHNKASSSNYRSRSHQHAESNMYHSSHPHEIKGPQLAFPVAILIFAVSIVLLYFSIDATIDSIEALTEATNLTPTFVGLILLPIPNLDFAPISLAVDNYLEQTMRYTVGRSIQTALLVEPLVVLLAWWTGAGSGQVTLAFGGFEVVSLFTTILLLGFLMVDAKVHWVHGILLLSDWVLIGIAAYFVDKEVK</sequence>
<organism evidence="11 12">
    <name type="scientific">Rhypophila decipiens</name>
    <dbReference type="NCBI Taxonomy" id="261697"/>
    <lineage>
        <taxon>Eukaryota</taxon>
        <taxon>Fungi</taxon>
        <taxon>Dikarya</taxon>
        <taxon>Ascomycota</taxon>
        <taxon>Pezizomycotina</taxon>
        <taxon>Sordariomycetes</taxon>
        <taxon>Sordariomycetidae</taxon>
        <taxon>Sordariales</taxon>
        <taxon>Naviculisporaceae</taxon>
        <taxon>Rhypophila</taxon>
    </lineage>
</organism>
<dbReference type="GO" id="GO:0000329">
    <property type="term" value="C:fungal-type vacuole membrane"/>
    <property type="evidence" value="ECO:0007669"/>
    <property type="project" value="TreeGrafter"/>
</dbReference>
<keyword evidence="5 9" id="KW-1133">Transmembrane helix</keyword>
<dbReference type="GO" id="GO:0012505">
    <property type="term" value="C:endomembrane system"/>
    <property type="evidence" value="ECO:0007669"/>
    <property type="project" value="UniProtKB-SubCell"/>
</dbReference>
<dbReference type="PANTHER" id="PTHR31503">
    <property type="entry name" value="VACUOLAR CALCIUM ION TRANSPORTER"/>
    <property type="match status" value="1"/>
</dbReference>
<name>A0AAN6YEE0_9PEZI</name>